<reference evidence="2 3" key="1">
    <citation type="journal article" date="2014" name="PLoS Genet.">
        <title>Phylogenetically driven sequencing of extremely halophilic archaea reveals strategies for static and dynamic osmo-response.</title>
        <authorList>
            <person name="Becker E.A."/>
            <person name="Seitzer P.M."/>
            <person name="Tritt A."/>
            <person name="Larsen D."/>
            <person name="Krusor M."/>
            <person name="Yao A.I."/>
            <person name="Wu D."/>
            <person name="Madern D."/>
            <person name="Eisen J.A."/>
            <person name="Darling A.E."/>
            <person name="Facciotti M.T."/>
        </authorList>
    </citation>
    <scope>NUCLEOTIDE SEQUENCE [LARGE SCALE GENOMIC DNA]</scope>
    <source>
        <strain evidence="3">ATCC 43099 / DSM 3394 / CCM 3739 / CIP 104546 / IAM 13178 / JCM 8861 / NBRC 102185 / NCIMB 2190 / MS3</strain>
    </source>
</reference>
<dbReference type="PATRIC" id="fig|547559.17.peg.3703"/>
<evidence type="ECO:0000256" key="1">
    <source>
        <dbReference type="SAM" id="MobiDB-lite"/>
    </source>
</evidence>
<evidence type="ECO:0000313" key="3">
    <source>
        <dbReference type="Proteomes" id="UP000011543"/>
    </source>
</evidence>
<organism evidence="2 3">
    <name type="scientific">Natrialba magadii (strain ATCC 43099 / DSM 3394 / CCM 3739 / CIP 104546 / IAM 13178 / JCM 8861 / NBRC 102185 / NCIMB 2190 / MS3)</name>
    <name type="common">Natronobacterium magadii</name>
    <dbReference type="NCBI Taxonomy" id="547559"/>
    <lineage>
        <taxon>Archaea</taxon>
        <taxon>Methanobacteriati</taxon>
        <taxon>Methanobacteriota</taxon>
        <taxon>Stenosarchaea group</taxon>
        <taxon>Halobacteria</taxon>
        <taxon>Halobacteriales</taxon>
        <taxon>Natrialbaceae</taxon>
        <taxon>Natrialba</taxon>
    </lineage>
</organism>
<sequence>MTNSASNLSQQSGQLSAALDRFETDVEDAELDPDAELEAPQTELDLGEQPLDAADDGNEESIGVTFDEDEAGSDVVFDDDETGSDVVFDDETAFEPADESTGFGEPLDPVGAESSDSGTAEQSDPLATDAGQSDPLGPVGGAETTDDSSDDGDTDGDEGVDRDRDDEDENENEDEDENENEASTDDVFTFGNTSDDE</sequence>
<feature type="compositionally biased region" description="Polar residues" evidence="1">
    <location>
        <begin position="1"/>
        <end position="15"/>
    </location>
</feature>
<name>L9UHR3_NATMM</name>
<gene>
    <name evidence="2" type="ORF">C500_18780</name>
</gene>
<accession>L9UHR3</accession>
<dbReference type="EMBL" id="AOHS01000059">
    <property type="protein sequence ID" value="ELY24419.1"/>
    <property type="molecule type" value="Genomic_DNA"/>
</dbReference>
<protein>
    <submittedName>
        <fullName evidence="2">Methyl-accepting chemotaxis sensory transducer</fullName>
    </submittedName>
</protein>
<comment type="caution">
    <text evidence="2">The sequence shown here is derived from an EMBL/GenBank/DDBJ whole genome shotgun (WGS) entry which is preliminary data.</text>
</comment>
<feature type="compositionally biased region" description="Acidic residues" evidence="1">
    <location>
        <begin position="66"/>
        <end position="98"/>
    </location>
</feature>
<dbReference type="Proteomes" id="UP000011543">
    <property type="component" value="Unassembled WGS sequence"/>
</dbReference>
<evidence type="ECO:0000313" key="2">
    <source>
        <dbReference type="EMBL" id="ELY24419.1"/>
    </source>
</evidence>
<dbReference type="AlphaFoldDB" id="L9UHR3"/>
<feature type="compositionally biased region" description="Acidic residues" evidence="1">
    <location>
        <begin position="25"/>
        <end position="37"/>
    </location>
</feature>
<feature type="region of interest" description="Disordered" evidence="1">
    <location>
        <begin position="1"/>
        <end position="197"/>
    </location>
</feature>
<feature type="compositionally biased region" description="Acidic residues" evidence="1">
    <location>
        <begin position="144"/>
        <end position="184"/>
    </location>
</feature>
<proteinExistence type="predicted"/>